<dbReference type="GO" id="GO:0015179">
    <property type="term" value="F:L-amino acid transmembrane transporter activity"/>
    <property type="evidence" value="ECO:0007669"/>
    <property type="project" value="TreeGrafter"/>
</dbReference>
<reference evidence="6 7" key="1">
    <citation type="submission" date="2019-06" db="EMBL/GenBank/DDBJ databases">
        <title>Discovery of a novel chromosome fission-fusion reversal in muntjac.</title>
        <authorList>
            <person name="Mudd A.B."/>
            <person name="Bredeson J.V."/>
            <person name="Baum R."/>
            <person name="Hockemeyer D."/>
            <person name="Rokhsar D.S."/>
        </authorList>
    </citation>
    <scope>NUCLEOTIDE SEQUENCE [LARGE SCALE GENOMIC DNA]</scope>
    <source>
        <strain evidence="6">UTSW_UCB_Mm</strain>
        <tissue evidence="6">Fibroblast cell line</tissue>
    </source>
</reference>
<evidence type="ECO:0000313" key="7">
    <source>
        <dbReference type="Proteomes" id="UP000326458"/>
    </source>
</evidence>
<organism evidence="6 7">
    <name type="scientific">Muntiacus muntjak</name>
    <name type="common">Barking deer</name>
    <name type="synonym">Indian muntjac</name>
    <dbReference type="NCBI Taxonomy" id="9888"/>
    <lineage>
        <taxon>Eukaryota</taxon>
        <taxon>Metazoa</taxon>
        <taxon>Chordata</taxon>
        <taxon>Craniata</taxon>
        <taxon>Vertebrata</taxon>
        <taxon>Euteleostomi</taxon>
        <taxon>Mammalia</taxon>
        <taxon>Eutheria</taxon>
        <taxon>Laurasiatheria</taxon>
        <taxon>Artiodactyla</taxon>
        <taxon>Ruminantia</taxon>
        <taxon>Pecora</taxon>
        <taxon>Cervidae</taxon>
        <taxon>Muntiacinae</taxon>
        <taxon>Muntiacus</taxon>
    </lineage>
</organism>
<dbReference type="PANTHER" id="PTHR11785:SF303">
    <property type="entry name" value="Y+L AMINO ACID TRANSPORTER 1"/>
    <property type="match status" value="1"/>
</dbReference>
<comment type="caution">
    <text evidence="6">The sequence shown here is derived from an EMBL/GenBank/DDBJ whole genome shotgun (WGS) entry which is preliminary data.</text>
</comment>
<dbReference type="Pfam" id="PF13520">
    <property type="entry name" value="AA_permease_2"/>
    <property type="match status" value="1"/>
</dbReference>
<evidence type="ECO:0000256" key="3">
    <source>
        <dbReference type="ARBA" id="ARBA00022989"/>
    </source>
</evidence>
<dbReference type="InterPro" id="IPR002293">
    <property type="entry name" value="AA/rel_permease1"/>
</dbReference>
<dbReference type="EMBL" id="VCEA01000003">
    <property type="protein sequence ID" value="KAB0345342.1"/>
    <property type="molecule type" value="Genomic_DNA"/>
</dbReference>
<dbReference type="InterPro" id="IPR050598">
    <property type="entry name" value="AminoAcid_Transporter"/>
</dbReference>
<dbReference type="Proteomes" id="UP000326458">
    <property type="component" value="Unassembled WGS sequence"/>
</dbReference>
<evidence type="ECO:0000256" key="1">
    <source>
        <dbReference type="ARBA" id="ARBA00004141"/>
    </source>
</evidence>
<dbReference type="PIRSF" id="PIRSF006060">
    <property type="entry name" value="AA_transporter"/>
    <property type="match status" value="1"/>
</dbReference>
<dbReference type="GO" id="GO:0000821">
    <property type="term" value="P:regulation of arginine metabolic process"/>
    <property type="evidence" value="ECO:0007669"/>
    <property type="project" value="TreeGrafter"/>
</dbReference>
<feature type="transmembrane region" description="Helical" evidence="5">
    <location>
        <begin position="63"/>
        <end position="91"/>
    </location>
</feature>
<dbReference type="PANTHER" id="PTHR11785">
    <property type="entry name" value="AMINO ACID TRANSPORTER"/>
    <property type="match status" value="1"/>
</dbReference>
<feature type="transmembrane region" description="Helical" evidence="5">
    <location>
        <begin position="374"/>
        <end position="394"/>
    </location>
</feature>
<keyword evidence="7" id="KW-1185">Reference proteome</keyword>
<comment type="subcellular location">
    <subcellularLocation>
        <location evidence="1">Membrane</location>
        <topology evidence="1">Multi-pass membrane protein</topology>
    </subcellularLocation>
</comment>
<feature type="transmembrane region" description="Helical" evidence="5">
    <location>
        <begin position="344"/>
        <end position="362"/>
    </location>
</feature>
<keyword evidence="3 5" id="KW-1133">Transmembrane helix</keyword>
<accession>A0A5N3V7U3</accession>
<dbReference type="Gene3D" id="1.20.1740.10">
    <property type="entry name" value="Amino acid/polyamine transporter I"/>
    <property type="match status" value="1"/>
</dbReference>
<dbReference type="FunFam" id="1.20.1740.10:FF:000056">
    <property type="entry name" value="Y+L amino acid transporter 2"/>
    <property type="match status" value="1"/>
</dbReference>
<dbReference type="GO" id="GO:0016020">
    <property type="term" value="C:membrane"/>
    <property type="evidence" value="ECO:0007669"/>
    <property type="project" value="UniProtKB-SubCell"/>
</dbReference>
<evidence type="ECO:0000313" key="6">
    <source>
        <dbReference type="EMBL" id="KAB0345342.1"/>
    </source>
</evidence>
<evidence type="ECO:0000256" key="4">
    <source>
        <dbReference type="ARBA" id="ARBA00023136"/>
    </source>
</evidence>
<feature type="transmembrane region" description="Helical" evidence="5">
    <location>
        <begin position="219"/>
        <end position="241"/>
    </location>
</feature>
<feature type="transmembrane region" description="Helical" evidence="5">
    <location>
        <begin position="103"/>
        <end position="127"/>
    </location>
</feature>
<protein>
    <recommendedName>
        <fullName evidence="8">Amino acid permease/ SLC12A domain-containing protein</fullName>
    </recommendedName>
</protein>
<feature type="transmembrane region" description="Helical" evidence="5">
    <location>
        <begin position="271"/>
        <end position="293"/>
    </location>
</feature>
<evidence type="ECO:0008006" key="8">
    <source>
        <dbReference type="Google" id="ProtNLM"/>
    </source>
</evidence>
<feature type="transmembrane region" description="Helical" evidence="5">
    <location>
        <begin position="432"/>
        <end position="449"/>
    </location>
</feature>
<dbReference type="FunFam" id="1.20.1740.10:FF:000095">
    <property type="entry name" value="B(0,+)-type amino acid transporter 1-like"/>
    <property type="match status" value="1"/>
</dbReference>
<feature type="transmembrane region" description="Helical" evidence="5">
    <location>
        <begin position="37"/>
        <end position="57"/>
    </location>
</feature>
<evidence type="ECO:0000256" key="5">
    <source>
        <dbReference type="SAM" id="Phobius"/>
    </source>
</evidence>
<name>A0A5N3V7U3_MUNMU</name>
<dbReference type="AlphaFoldDB" id="A0A5N3V7U3"/>
<proteinExistence type="predicted"/>
<evidence type="ECO:0000256" key="2">
    <source>
        <dbReference type="ARBA" id="ARBA00022692"/>
    </source>
</evidence>
<keyword evidence="4 5" id="KW-0472">Membrane</keyword>
<gene>
    <name evidence="6" type="ORF">FD754_022268</name>
</gene>
<sequence length="468" mass="51478">MVDGVKYEVASQQERDATPLANDASPKPEQVQLKKEISLLNGVCLIVGNMIGSGIFVSPKGVLIYSASFGLSLVIWAVGGVFSVFGALCYAELGTTIKKSGASYAYILEAFGGLLAFIRLWTSLLIIEPTSQAVIAITFANYLVQPIFPNCLAPYAAARLLAAACISSTHFENSFEGSSFSVGDIALALYSALFSYSGWDTLNYVTEEIQNPERNLPLSIGISMPIVTIIYILTNVAYYTVLEMRDILASDAVAVTFADQIFGIFNWTIPFAVALSCFGGLNASIVAASRLFFVGSREGHLPDTICMIHVERFTPVPALLFNGLMALIYLCVEDIFQLINYYSFSYWFFVGLSIVGQLYLRWKEPNRPRPLKLSLFFPIVFCLCTVFLVAVPLYSDTINSLIGIGIALSGLPFYFFIIRVPEHKRPLCLRRIVASVTWYVQVLCMSVAAEMDLEDGGEQSKQQDTKSE</sequence>
<dbReference type="GO" id="GO:0015174">
    <property type="term" value="F:basic amino acid transmembrane transporter activity"/>
    <property type="evidence" value="ECO:0007669"/>
    <property type="project" value="TreeGrafter"/>
</dbReference>
<feature type="transmembrane region" description="Helical" evidence="5">
    <location>
        <begin position="400"/>
        <end position="420"/>
    </location>
</feature>
<keyword evidence="2 5" id="KW-0812">Transmembrane</keyword>